<evidence type="ECO:0000259" key="2">
    <source>
        <dbReference type="Pfam" id="PF02517"/>
    </source>
</evidence>
<evidence type="ECO:0000313" key="5">
    <source>
        <dbReference type="EMBL" id="MCA6076779.1"/>
    </source>
</evidence>
<feature type="domain" description="CAAX prenyl protease 2/Lysostaphin resistance protein A-like" evidence="2">
    <location>
        <begin position="108"/>
        <end position="203"/>
    </location>
</feature>
<accession>A0A9X1HPM5</accession>
<keyword evidence="4" id="KW-0378">Hydrolase</keyword>
<dbReference type="RefSeq" id="WP_225697592.1">
    <property type="nucleotide sequence ID" value="NZ_JAIXNE010000002.1"/>
</dbReference>
<protein>
    <submittedName>
        <fullName evidence="4">CPBP family intramembrane metalloprotease</fullName>
    </submittedName>
</protein>
<dbReference type="InterPro" id="IPR003675">
    <property type="entry name" value="Rce1/LyrA-like_dom"/>
</dbReference>
<evidence type="ECO:0000313" key="4">
    <source>
        <dbReference type="EMBL" id="MCA6075651.1"/>
    </source>
</evidence>
<keyword evidence="1" id="KW-0472">Membrane</keyword>
<feature type="transmembrane region" description="Helical" evidence="1">
    <location>
        <begin position="191"/>
        <end position="211"/>
    </location>
</feature>
<dbReference type="EMBL" id="JAIXNE010000003">
    <property type="protein sequence ID" value="MCA6075651.1"/>
    <property type="molecule type" value="Genomic_DNA"/>
</dbReference>
<dbReference type="Proteomes" id="UP001139409">
    <property type="component" value="Unassembled WGS sequence"/>
</dbReference>
<feature type="transmembrane region" description="Helical" evidence="1">
    <location>
        <begin position="144"/>
        <end position="160"/>
    </location>
</feature>
<feature type="transmembrane region" description="Helical" evidence="1">
    <location>
        <begin position="166"/>
        <end position="184"/>
    </location>
</feature>
<dbReference type="Pfam" id="PF02517">
    <property type="entry name" value="Rce1-like"/>
    <property type="match status" value="1"/>
</dbReference>
<feature type="transmembrane region" description="Helical" evidence="1">
    <location>
        <begin position="5"/>
        <end position="25"/>
    </location>
</feature>
<comment type="caution">
    <text evidence="4">The sequence shown here is derived from an EMBL/GenBank/DDBJ whole genome shotgun (WGS) entry which is preliminary data.</text>
</comment>
<sequence length="227" mass="25888">MKAKLFTFLSKPYSVLIVILIAILLSLSDRNFGYFFGLGVVLFIAWQKKWDWSYFGIGQKITLQTIITSVWISIVYFFVTGVIDGVLQHHLGDNDLSSLDDLRGDFGNYLLMMIIMWVFAAMGEELLFHGYYMKRLAKLMGGSNKAWGISGVIIAVYFGLSHGYQGLSGIIGITIGSLFFAFLFYKNRTNLLLLVFIHGIYDSIWLTLIYLNEDMRVSGWFEGLIYK</sequence>
<dbReference type="GO" id="GO:0008237">
    <property type="term" value="F:metallopeptidase activity"/>
    <property type="evidence" value="ECO:0007669"/>
    <property type="project" value="UniProtKB-KW"/>
</dbReference>
<feature type="transmembrane region" description="Helical" evidence="1">
    <location>
        <begin position="109"/>
        <end position="132"/>
    </location>
</feature>
<keyword evidence="1" id="KW-1133">Transmembrane helix</keyword>
<name>A0A9X1HPM5_9BACT</name>
<proteinExistence type="predicted"/>
<dbReference type="AlphaFoldDB" id="A0A9X1HPM5"/>
<feature type="transmembrane region" description="Helical" evidence="1">
    <location>
        <begin position="31"/>
        <end position="46"/>
    </location>
</feature>
<keyword evidence="4" id="KW-0645">Protease</keyword>
<dbReference type="EMBL" id="JAIXNE010000004">
    <property type="protein sequence ID" value="MCA6076779.1"/>
    <property type="molecule type" value="Genomic_DNA"/>
</dbReference>
<organism evidence="4 6">
    <name type="scientific">Fulvivirga sedimenti</name>
    <dbReference type="NCBI Taxonomy" id="2879465"/>
    <lineage>
        <taxon>Bacteria</taxon>
        <taxon>Pseudomonadati</taxon>
        <taxon>Bacteroidota</taxon>
        <taxon>Cytophagia</taxon>
        <taxon>Cytophagales</taxon>
        <taxon>Fulvivirgaceae</taxon>
        <taxon>Fulvivirga</taxon>
    </lineage>
</organism>
<keyword evidence="1" id="KW-0812">Transmembrane</keyword>
<evidence type="ECO:0000256" key="1">
    <source>
        <dbReference type="SAM" id="Phobius"/>
    </source>
</evidence>
<evidence type="ECO:0000313" key="3">
    <source>
        <dbReference type="EMBL" id="MCA6074474.1"/>
    </source>
</evidence>
<dbReference type="GO" id="GO:0004175">
    <property type="term" value="F:endopeptidase activity"/>
    <property type="evidence" value="ECO:0007669"/>
    <property type="project" value="UniProtKB-ARBA"/>
</dbReference>
<feature type="transmembrane region" description="Helical" evidence="1">
    <location>
        <begin position="66"/>
        <end position="89"/>
    </location>
</feature>
<keyword evidence="6" id="KW-1185">Reference proteome</keyword>
<dbReference type="EMBL" id="JAIXNE010000002">
    <property type="protein sequence ID" value="MCA6074474.1"/>
    <property type="molecule type" value="Genomic_DNA"/>
</dbReference>
<gene>
    <name evidence="3" type="ORF">LDX50_06320</name>
    <name evidence="4" type="ORF">LDX50_12290</name>
    <name evidence="5" type="ORF">LDX50_18010</name>
</gene>
<keyword evidence="4" id="KW-0482">Metalloprotease</keyword>
<evidence type="ECO:0000313" key="6">
    <source>
        <dbReference type="Proteomes" id="UP001139409"/>
    </source>
</evidence>
<dbReference type="GO" id="GO:0080120">
    <property type="term" value="P:CAAX-box protein maturation"/>
    <property type="evidence" value="ECO:0007669"/>
    <property type="project" value="UniProtKB-ARBA"/>
</dbReference>
<reference evidence="4" key="1">
    <citation type="submission" date="2021-09" db="EMBL/GenBank/DDBJ databases">
        <title>Fulvivirga sp. isolated from coastal sediment.</title>
        <authorList>
            <person name="Yu H."/>
        </authorList>
    </citation>
    <scope>NUCLEOTIDE SEQUENCE</scope>
    <source>
        <strain evidence="4">1062</strain>
    </source>
</reference>